<organism evidence="2">
    <name type="scientific">Anopheles darlingi</name>
    <name type="common">Mosquito</name>
    <dbReference type="NCBI Taxonomy" id="43151"/>
    <lineage>
        <taxon>Eukaryota</taxon>
        <taxon>Metazoa</taxon>
        <taxon>Ecdysozoa</taxon>
        <taxon>Arthropoda</taxon>
        <taxon>Hexapoda</taxon>
        <taxon>Insecta</taxon>
        <taxon>Pterygota</taxon>
        <taxon>Neoptera</taxon>
        <taxon>Endopterygota</taxon>
        <taxon>Diptera</taxon>
        <taxon>Nematocera</taxon>
        <taxon>Culicoidea</taxon>
        <taxon>Culicidae</taxon>
        <taxon>Anophelinae</taxon>
        <taxon>Anopheles</taxon>
    </lineage>
</organism>
<sequence>MYMCVVTVLVPCSILLGVTVGFVGPTVCSSGCCGIVLAGGIGTLTTGCFRVFHSLVWRVWQAKGGPRLLGW</sequence>
<dbReference type="AlphaFoldDB" id="A0A2M4D668"/>
<keyword evidence="1" id="KW-0732">Signal</keyword>
<dbReference type="EMBL" id="GGFL01008902">
    <property type="protein sequence ID" value="MBW73080.1"/>
    <property type="molecule type" value="Transcribed_RNA"/>
</dbReference>
<protein>
    <recommendedName>
        <fullName evidence="3">Secreted protein</fullName>
    </recommendedName>
</protein>
<proteinExistence type="predicted"/>
<evidence type="ECO:0008006" key="3">
    <source>
        <dbReference type="Google" id="ProtNLM"/>
    </source>
</evidence>
<feature type="signal peptide" evidence="1">
    <location>
        <begin position="1"/>
        <end position="21"/>
    </location>
</feature>
<reference evidence="2" key="1">
    <citation type="submission" date="2018-01" db="EMBL/GenBank/DDBJ databases">
        <title>An insight into the sialome of Amazonian anophelines.</title>
        <authorList>
            <person name="Ribeiro J.M."/>
            <person name="Scarpassa V."/>
            <person name="Calvo E."/>
        </authorList>
    </citation>
    <scope>NUCLEOTIDE SEQUENCE</scope>
</reference>
<feature type="chain" id="PRO_5014941271" description="Secreted protein" evidence="1">
    <location>
        <begin position="22"/>
        <end position="71"/>
    </location>
</feature>
<name>A0A2M4D668_ANODA</name>
<accession>A0A2M4D668</accession>
<evidence type="ECO:0000256" key="1">
    <source>
        <dbReference type="SAM" id="SignalP"/>
    </source>
</evidence>
<evidence type="ECO:0000313" key="2">
    <source>
        <dbReference type="EMBL" id="MBW73080.1"/>
    </source>
</evidence>